<name>A0AAE0GDT1_9CHLO</name>
<evidence type="ECO:0000313" key="2">
    <source>
        <dbReference type="Proteomes" id="UP001190700"/>
    </source>
</evidence>
<dbReference type="Proteomes" id="UP001190700">
    <property type="component" value="Unassembled WGS sequence"/>
</dbReference>
<evidence type="ECO:0000313" key="1">
    <source>
        <dbReference type="EMBL" id="KAK3276090.1"/>
    </source>
</evidence>
<proteinExistence type="predicted"/>
<comment type="caution">
    <text evidence="1">The sequence shown here is derived from an EMBL/GenBank/DDBJ whole genome shotgun (WGS) entry which is preliminary data.</text>
</comment>
<dbReference type="AlphaFoldDB" id="A0AAE0GDT1"/>
<reference evidence="1 2" key="1">
    <citation type="journal article" date="2015" name="Genome Biol. Evol.">
        <title>Comparative Genomics of a Bacterivorous Green Alga Reveals Evolutionary Causalities and Consequences of Phago-Mixotrophic Mode of Nutrition.</title>
        <authorList>
            <person name="Burns J.A."/>
            <person name="Paasch A."/>
            <person name="Narechania A."/>
            <person name="Kim E."/>
        </authorList>
    </citation>
    <scope>NUCLEOTIDE SEQUENCE [LARGE SCALE GENOMIC DNA]</scope>
    <source>
        <strain evidence="1 2">PLY_AMNH</strain>
    </source>
</reference>
<organism evidence="1 2">
    <name type="scientific">Cymbomonas tetramitiformis</name>
    <dbReference type="NCBI Taxonomy" id="36881"/>
    <lineage>
        <taxon>Eukaryota</taxon>
        <taxon>Viridiplantae</taxon>
        <taxon>Chlorophyta</taxon>
        <taxon>Pyramimonadophyceae</taxon>
        <taxon>Pyramimonadales</taxon>
        <taxon>Pyramimonadaceae</taxon>
        <taxon>Cymbomonas</taxon>
    </lineage>
</organism>
<protein>
    <submittedName>
        <fullName evidence="1">Uncharacterized protein</fullName>
    </submittedName>
</protein>
<dbReference type="EMBL" id="LGRX02006772">
    <property type="protein sequence ID" value="KAK3276090.1"/>
    <property type="molecule type" value="Genomic_DNA"/>
</dbReference>
<sequence length="90" mass="9525">MTSSPTSEFCKTSIASSQMHLTQAALCWGYAAGGNPGPGAMAPLHTLIDHISASAQSTSTMHQLHPTLLMFPDDCGRHAFTSAVPFCFLE</sequence>
<gene>
    <name evidence="1" type="ORF">CYMTET_15819</name>
</gene>
<keyword evidence="2" id="KW-1185">Reference proteome</keyword>
<accession>A0AAE0GDT1</accession>